<gene>
    <name evidence="1" type="ORF">F4821DRAFT_251079</name>
</gene>
<evidence type="ECO:0000313" key="1">
    <source>
        <dbReference type="EMBL" id="KAI6080629.1"/>
    </source>
</evidence>
<evidence type="ECO:0000313" key="2">
    <source>
        <dbReference type="Proteomes" id="UP001497680"/>
    </source>
</evidence>
<accession>A0ACC0CJP0</accession>
<protein>
    <submittedName>
        <fullName evidence="1">IBR finger domain protein</fullName>
    </submittedName>
</protein>
<name>A0ACC0CJP0_9PEZI</name>
<dbReference type="EMBL" id="MU394431">
    <property type="protein sequence ID" value="KAI6080629.1"/>
    <property type="molecule type" value="Genomic_DNA"/>
</dbReference>
<comment type="caution">
    <text evidence="1">The sequence shown here is derived from an EMBL/GenBank/DDBJ whole genome shotgun (WGS) entry which is preliminary data.</text>
</comment>
<sequence length="303" mass="32555">MTLKRTVLITGCSDHGLGAALALAFHKAGWRVFASARNMAKLKQVETAGIEILQLDVTSDESIANSVSAVKELTGGSLDALVNNAGAAYNMPLMDIDIEKARALFDLNTFSVITMTRAFLPLLMKSTSGAMVINNTSISSLSVFPFAAVYGASKAAATSFTEALRLELAPFGIKLINLMTGSVKSGIWDNAPTPTLPPTSLYNIAKDVIEKAIGGGEIADGADPIMWAEQVVRDLEKRSPPHWIWRGRFTLQMRVICLLPIGFLDSTIRNLSGLTVLEQRIKEQGGVGNRDGSEADSSDRKNQ</sequence>
<proteinExistence type="predicted"/>
<reference evidence="1 2" key="1">
    <citation type="journal article" date="2022" name="New Phytol.">
        <title>Ecological generalism drives hyperdiversity of secondary metabolite gene clusters in xylarialean endophytes.</title>
        <authorList>
            <person name="Franco M.E.E."/>
            <person name="Wisecaver J.H."/>
            <person name="Arnold A.E."/>
            <person name="Ju Y.M."/>
            <person name="Slot J.C."/>
            <person name="Ahrendt S."/>
            <person name="Moore L.P."/>
            <person name="Eastman K.E."/>
            <person name="Scott K."/>
            <person name="Konkel Z."/>
            <person name="Mondo S.J."/>
            <person name="Kuo A."/>
            <person name="Hayes R.D."/>
            <person name="Haridas S."/>
            <person name="Andreopoulos B."/>
            <person name="Riley R."/>
            <person name="LaButti K."/>
            <person name="Pangilinan J."/>
            <person name="Lipzen A."/>
            <person name="Amirebrahimi M."/>
            <person name="Yan J."/>
            <person name="Adam C."/>
            <person name="Keymanesh K."/>
            <person name="Ng V."/>
            <person name="Louie K."/>
            <person name="Northen T."/>
            <person name="Drula E."/>
            <person name="Henrissat B."/>
            <person name="Hsieh H.M."/>
            <person name="Youens-Clark K."/>
            <person name="Lutzoni F."/>
            <person name="Miadlikowska J."/>
            <person name="Eastwood D.C."/>
            <person name="Hamelin R.C."/>
            <person name="Grigoriev I.V."/>
            <person name="U'Ren J.M."/>
        </authorList>
    </citation>
    <scope>NUCLEOTIDE SEQUENCE [LARGE SCALE GENOMIC DNA]</scope>
    <source>
        <strain evidence="1 2">ER1909</strain>
    </source>
</reference>
<dbReference type="Proteomes" id="UP001497680">
    <property type="component" value="Unassembled WGS sequence"/>
</dbReference>
<keyword evidence="2" id="KW-1185">Reference proteome</keyword>
<organism evidence="1 2">
    <name type="scientific">Hypoxylon rubiginosum</name>
    <dbReference type="NCBI Taxonomy" id="110542"/>
    <lineage>
        <taxon>Eukaryota</taxon>
        <taxon>Fungi</taxon>
        <taxon>Dikarya</taxon>
        <taxon>Ascomycota</taxon>
        <taxon>Pezizomycotina</taxon>
        <taxon>Sordariomycetes</taxon>
        <taxon>Xylariomycetidae</taxon>
        <taxon>Xylariales</taxon>
        <taxon>Hypoxylaceae</taxon>
        <taxon>Hypoxylon</taxon>
    </lineage>
</organism>